<name>A0ABR7HRI5_9FIRM</name>
<protein>
    <recommendedName>
        <fullName evidence="1">CarD-like/TRCF RNAP-interacting domain-containing protein</fullName>
    </recommendedName>
</protein>
<dbReference type="EMBL" id="JACOPR010000002">
    <property type="protein sequence ID" value="MBC5730146.1"/>
    <property type="molecule type" value="Genomic_DNA"/>
</dbReference>
<organism evidence="2 3">
    <name type="scientific">Pseudoflavonifractor hominis</name>
    <dbReference type="NCBI Taxonomy" id="2763059"/>
    <lineage>
        <taxon>Bacteria</taxon>
        <taxon>Bacillati</taxon>
        <taxon>Bacillota</taxon>
        <taxon>Clostridia</taxon>
        <taxon>Eubacteriales</taxon>
        <taxon>Oscillospiraceae</taxon>
        <taxon>Pseudoflavonifractor</taxon>
    </lineage>
</organism>
<sequence>MYPVGSLLVYGRNGVCRVREIATRPGNGEAPERLYYTLKPLYTTETIIIPVDTKVALRPVLTRGQAEELVRSIPSIETEAIRITSLPALSRYYQDAYQTSDCVELLRLIKSIHEKNRSATDNGRKPGKLDERYLRLAEDQLYGELCVALDLEREEVPSYIREVLASAS</sequence>
<keyword evidence="3" id="KW-1185">Reference proteome</keyword>
<dbReference type="RefSeq" id="WP_101692515.1">
    <property type="nucleotide sequence ID" value="NZ_JACOPR010000002.1"/>
</dbReference>
<proteinExistence type="predicted"/>
<dbReference type="InterPro" id="IPR003711">
    <property type="entry name" value="CarD-like/TRCF_RID"/>
</dbReference>
<evidence type="ECO:0000259" key="1">
    <source>
        <dbReference type="Pfam" id="PF02559"/>
    </source>
</evidence>
<gene>
    <name evidence="2" type="ORF">H8S34_04770</name>
</gene>
<feature type="domain" description="CarD-like/TRCF RNAP-interacting" evidence="1">
    <location>
        <begin position="4"/>
        <end position="60"/>
    </location>
</feature>
<reference evidence="2 3" key="1">
    <citation type="submission" date="2020-08" db="EMBL/GenBank/DDBJ databases">
        <title>Genome public.</title>
        <authorList>
            <person name="Liu C."/>
            <person name="Sun Q."/>
        </authorList>
    </citation>
    <scope>NUCLEOTIDE SEQUENCE [LARGE SCALE GENOMIC DNA]</scope>
    <source>
        <strain evidence="2 3">New-38</strain>
    </source>
</reference>
<dbReference type="Gene3D" id="2.40.10.170">
    <property type="match status" value="1"/>
</dbReference>
<comment type="caution">
    <text evidence="2">The sequence shown here is derived from an EMBL/GenBank/DDBJ whole genome shotgun (WGS) entry which is preliminary data.</text>
</comment>
<dbReference type="Pfam" id="PF02559">
    <property type="entry name" value="CarD_TRCF_RID"/>
    <property type="match status" value="1"/>
</dbReference>
<dbReference type="Gene3D" id="1.20.58.1290">
    <property type="entry name" value="CarD-like, C-terminal domain"/>
    <property type="match status" value="1"/>
</dbReference>
<accession>A0ABR7HRI5</accession>
<evidence type="ECO:0000313" key="3">
    <source>
        <dbReference type="Proteomes" id="UP000660021"/>
    </source>
</evidence>
<evidence type="ECO:0000313" key="2">
    <source>
        <dbReference type="EMBL" id="MBC5730146.1"/>
    </source>
</evidence>
<dbReference type="Proteomes" id="UP000660021">
    <property type="component" value="Unassembled WGS sequence"/>
</dbReference>
<dbReference type="InterPro" id="IPR042215">
    <property type="entry name" value="CarD-like_C"/>
</dbReference>